<name>S2JRG2_MUCC1</name>
<dbReference type="GO" id="GO:0022857">
    <property type="term" value="F:transmembrane transporter activity"/>
    <property type="evidence" value="ECO:0007669"/>
    <property type="project" value="InterPro"/>
</dbReference>
<feature type="transmembrane region" description="Helical" evidence="6">
    <location>
        <begin position="179"/>
        <end position="197"/>
    </location>
</feature>
<sequence length="534" mass="58786">MVEHDTAIIENSTHIKSEKDGQLDIQHVESSNLDYDAQRLHDLGYKQEFKREISLLVQSGFSSATMAVLPNWMVGFGGSMVAGGPSSLFWGWIVVVPFVLCIAFSMAEVISAYPLAGGIYSWSFLLSNKKWGPFMAWISGYIYCIGLVTANMTLAWSSVDFIFGIANVLNVGQITSQGAYVGLYCGIFVLATFCNWFGMKFSSIMNKFIIFWVGIGTLIIVCCVPAMAPTHRSAKWVFLEFLNKTGYDNKGMAFLLGLVSNTAPVCIETMKSNISFLFLLGYECGAQIVEGTKRADVTAPRGIIICIISAVVQGFALILITLFSIQDVDAIIESSMPVATFFTQTTNDKLCVFFLVILLVAQFASLCNSMLATIHIFWALSRDGCFPYSKVWYKLHPKTNVPTNALLLQLVISIILIMPSFGSEVYWQAIMSAAVISINVSYGLPLLCRLIWVRGDMPRGPFSLGKLGIPLNIISCIWVGFFGVILCIPSVSPVTPVTMNWASVMICGIMGFSVIFWFVSGRKSYKGPIETTDE</sequence>
<keyword evidence="3 6" id="KW-0812">Transmembrane</keyword>
<organism evidence="7 8">
    <name type="scientific">Mucor circinelloides f. circinelloides (strain 1006PhL)</name>
    <name type="common">Mucormycosis agent</name>
    <name type="synonym">Calyptromyces circinelloides</name>
    <dbReference type="NCBI Taxonomy" id="1220926"/>
    <lineage>
        <taxon>Eukaryota</taxon>
        <taxon>Fungi</taxon>
        <taxon>Fungi incertae sedis</taxon>
        <taxon>Mucoromycota</taxon>
        <taxon>Mucoromycotina</taxon>
        <taxon>Mucoromycetes</taxon>
        <taxon>Mucorales</taxon>
        <taxon>Mucorineae</taxon>
        <taxon>Mucoraceae</taxon>
        <taxon>Mucor</taxon>
    </lineage>
</organism>
<keyword evidence="8" id="KW-1185">Reference proteome</keyword>
<feature type="transmembrane region" description="Helical" evidence="6">
    <location>
        <begin position="469"/>
        <end position="492"/>
    </location>
</feature>
<keyword evidence="2" id="KW-0813">Transport</keyword>
<dbReference type="Pfam" id="PF13520">
    <property type="entry name" value="AA_permease_2"/>
    <property type="match status" value="1"/>
</dbReference>
<evidence type="ECO:0000256" key="3">
    <source>
        <dbReference type="ARBA" id="ARBA00022692"/>
    </source>
</evidence>
<dbReference type="InParanoid" id="S2JRG2"/>
<comment type="subcellular location">
    <subcellularLocation>
        <location evidence="1">Membrane</location>
        <topology evidence="1">Multi-pass membrane protein</topology>
    </subcellularLocation>
</comment>
<feature type="transmembrane region" description="Helical" evidence="6">
    <location>
        <begin position="425"/>
        <end position="448"/>
    </location>
</feature>
<feature type="transmembrane region" description="Helical" evidence="6">
    <location>
        <begin position="498"/>
        <end position="519"/>
    </location>
</feature>
<feature type="transmembrane region" description="Helical" evidence="6">
    <location>
        <begin position="401"/>
        <end position="419"/>
    </location>
</feature>
<dbReference type="STRING" id="1220926.S2JRG2"/>
<evidence type="ECO:0000313" key="8">
    <source>
        <dbReference type="Proteomes" id="UP000014254"/>
    </source>
</evidence>
<evidence type="ECO:0000256" key="2">
    <source>
        <dbReference type="ARBA" id="ARBA00022448"/>
    </source>
</evidence>
<dbReference type="PIRSF" id="PIRSF006060">
    <property type="entry name" value="AA_transporter"/>
    <property type="match status" value="1"/>
</dbReference>
<proteinExistence type="predicted"/>
<feature type="transmembrane region" description="Helical" evidence="6">
    <location>
        <begin position="134"/>
        <end position="159"/>
    </location>
</feature>
<dbReference type="OMA" id="WASVMIC"/>
<dbReference type="eggNOG" id="KOG1289">
    <property type="taxonomic scope" value="Eukaryota"/>
</dbReference>
<evidence type="ECO:0000256" key="5">
    <source>
        <dbReference type="ARBA" id="ARBA00023136"/>
    </source>
</evidence>
<dbReference type="VEuPathDB" id="FungiDB:HMPREF1544_08040"/>
<evidence type="ECO:0000256" key="4">
    <source>
        <dbReference type="ARBA" id="ARBA00022989"/>
    </source>
</evidence>
<evidence type="ECO:0008006" key="9">
    <source>
        <dbReference type="Google" id="ProtNLM"/>
    </source>
</evidence>
<feature type="transmembrane region" description="Helical" evidence="6">
    <location>
        <begin position="303"/>
        <end position="325"/>
    </location>
</feature>
<protein>
    <recommendedName>
        <fullName evidence="9">Amino acid permease/ SLC12A domain-containing protein</fullName>
    </recommendedName>
</protein>
<keyword evidence="5 6" id="KW-0472">Membrane</keyword>
<dbReference type="PANTHER" id="PTHR45649">
    <property type="entry name" value="AMINO-ACID PERMEASE BAT1"/>
    <property type="match status" value="1"/>
</dbReference>
<dbReference type="PANTHER" id="PTHR45649:SF26">
    <property type="entry name" value="OS04G0435100 PROTEIN"/>
    <property type="match status" value="1"/>
</dbReference>
<reference evidence="8" key="1">
    <citation type="submission" date="2013-05" db="EMBL/GenBank/DDBJ databases">
        <title>The Genome sequence of Mucor circinelloides f. circinelloides 1006PhL.</title>
        <authorList>
            <consortium name="The Broad Institute Genomics Platform"/>
            <person name="Cuomo C."/>
            <person name="Earl A."/>
            <person name="Findley K."/>
            <person name="Lee S.C."/>
            <person name="Walker B."/>
            <person name="Young S."/>
            <person name="Zeng Q."/>
            <person name="Gargeya S."/>
            <person name="Fitzgerald M."/>
            <person name="Haas B."/>
            <person name="Abouelleil A."/>
            <person name="Allen A.W."/>
            <person name="Alvarado L."/>
            <person name="Arachchi H.M."/>
            <person name="Berlin A.M."/>
            <person name="Chapman S.B."/>
            <person name="Gainer-Dewar J."/>
            <person name="Goldberg J."/>
            <person name="Griggs A."/>
            <person name="Gujja S."/>
            <person name="Hansen M."/>
            <person name="Howarth C."/>
            <person name="Imamovic A."/>
            <person name="Ireland A."/>
            <person name="Larimer J."/>
            <person name="McCowan C."/>
            <person name="Murphy C."/>
            <person name="Pearson M."/>
            <person name="Poon T.W."/>
            <person name="Priest M."/>
            <person name="Roberts A."/>
            <person name="Saif S."/>
            <person name="Shea T."/>
            <person name="Sisk P."/>
            <person name="Sykes S."/>
            <person name="Wortman J."/>
            <person name="Nusbaum C."/>
            <person name="Birren B."/>
        </authorList>
    </citation>
    <scope>NUCLEOTIDE SEQUENCE [LARGE SCALE GENOMIC DNA]</scope>
    <source>
        <strain evidence="8">1006PhL</strain>
    </source>
</reference>
<evidence type="ECO:0000256" key="1">
    <source>
        <dbReference type="ARBA" id="ARBA00004141"/>
    </source>
</evidence>
<dbReference type="Gene3D" id="1.20.1740.10">
    <property type="entry name" value="Amino acid/polyamine transporter I"/>
    <property type="match status" value="1"/>
</dbReference>
<feature type="transmembrane region" description="Helical" evidence="6">
    <location>
        <begin position="55"/>
        <end position="77"/>
    </location>
</feature>
<dbReference type="InterPro" id="IPR002293">
    <property type="entry name" value="AA/rel_permease1"/>
</dbReference>
<dbReference type="GO" id="GO:0016020">
    <property type="term" value="C:membrane"/>
    <property type="evidence" value="ECO:0007669"/>
    <property type="project" value="UniProtKB-SubCell"/>
</dbReference>
<evidence type="ECO:0000313" key="7">
    <source>
        <dbReference type="EMBL" id="EPB85213.1"/>
    </source>
</evidence>
<accession>S2JRG2</accession>
<feature type="transmembrane region" description="Helical" evidence="6">
    <location>
        <begin position="209"/>
        <end position="231"/>
    </location>
</feature>
<dbReference type="EMBL" id="KE124018">
    <property type="protein sequence ID" value="EPB85213.1"/>
    <property type="molecule type" value="Genomic_DNA"/>
</dbReference>
<dbReference type="AlphaFoldDB" id="S2JRG2"/>
<dbReference type="OrthoDB" id="3257095at2759"/>
<gene>
    <name evidence="7" type="ORF">HMPREF1544_08040</name>
</gene>
<evidence type="ECO:0000256" key="6">
    <source>
        <dbReference type="SAM" id="Phobius"/>
    </source>
</evidence>
<dbReference type="Proteomes" id="UP000014254">
    <property type="component" value="Unassembled WGS sequence"/>
</dbReference>
<feature type="transmembrane region" description="Helical" evidence="6">
    <location>
        <begin position="352"/>
        <end position="380"/>
    </location>
</feature>
<keyword evidence="4 6" id="KW-1133">Transmembrane helix</keyword>
<feature type="transmembrane region" description="Helical" evidence="6">
    <location>
        <begin position="89"/>
        <end position="113"/>
    </location>
</feature>